<reference evidence="18" key="1">
    <citation type="submission" date="2022-08" db="UniProtKB">
        <authorList>
            <consortium name="EnsemblMetazoa"/>
        </authorList>
    </citation>
    <scope>IDENTIFICATION</scope>
    <source>
        <strain evidence="18">05x7-T-G4-1.051#20</strain>
    </source>
</reference>
<dbReference type="PANTHER" id="PTHR42884:SF28">
    <property type="entry name" value="PROPROTEIN CONVERTASE SUBTILISIN_KEXIN TYPE 7"/>
    <property type="match status" value="1"/>
</dbReference>
<dbReference type="InterPro" id="IPR023827">
    <property type="entry name" value="Peptidase_S8_Asp-AS"/>
</dbReference>
<evidence type="ECO:0000256" key="13">
    <source>
        <dbReference type="PROSITE-ProRule" id="PRU01240"/>
    </source>
</evidence>
<dbReference type="GO" id="GO:0016485">
    <property type="term" value="P:protein processing"/>
    <property type="evidence" value="ECO:0007669"/>
    <property type="project" value="TreeGrafter"/>
</dbReference>
<protein>
    <recommendedName>
        <fullName evidence="17">P/Homo B domain-containing protein</fullName>
    </recommendedName>
</protein>
<feature type="active site" description="Charge relay system" evidence="12 13">
    <location>
        <position position="221"/>
    </location>
</feature>
<evidence type="ECO:0000259" key="17">
    <source>
        <dbReference type="PROSITE" id="PS51829"/>
    </source>
</evidence>
<evidence type="ECO:0000256" key="9">
    <source>
        <dbReference type="ARBA" id="ARBA00023136"/>
    </source>
</evidence>
<dbReference type="PROSITE" id="PS51829">
    <property type="entry name" value="P_HOMO_B"/>
    <property type="match status" value="1"/>
</dbReference>
<feature type="transmembrane region" description="Helical" evidence="16">
    <location>
        <begin position="699"/>
        <end position="722"/>
    </location>
</feature>
<proteinExistence type="inferred from homology"/>
<dbReference type="CDD" id="cd04059">
    <property type="entry name" value="Peptidases_S8_Protein_convertases_Kexins_Furin-like"/>
    <property type="match status" value="1"/>
</dbReference>
<evidence type="ECO:0000256" key="12">
    <source>
        <dbReference type="PIRSR" id="PIRSR615500-1"/>
    </source>
</evidence>
<organism evidence="18 19">
    <name type="scientific">Magallana gigas</name>
    <name type="common">Pacific oyster</name>
    <name type="synonym">Crassostrea gigas</name>
    <dbReference type="NCBI Taxonomy" id="29159"/>
    <lineage>
        <taxon>Eukaryota</taxon>
        <taxon>Metazoa</taxon>
        <taxon>Spiralia</taxon>
        <taxon>Lophotrochozoa</taxon>
        <taxon>Mollusca</taxon>
        <taxon>Bivalvia</taxon>
        <taxon>Autobranchia</taxon>
        <taxon>Pteriomorphia</taxon>
        <taxon>Ostreida</taxon>
        <taxon>Ostreoidea</taxon>
        <taxon>Ostreidae</taxon>
        <taxon>Magallana</taxon>
    </lineage>
</organism>
<dbReference type="InterPro" id="IPR000209">
    <property type="entry name" value="Peptidase_S8/S53_dom"/>
</dbReference>
<keyword evidence="10" id="KW-0865">Zymogen</keyword>
<keyword evidence="6 13" id="KW-0378">Hydrolase</keyword>
<evidence type="ECO:0000256" key="10">
    <source>
        <dbReference type="ARBA" id="ARBA00023145"/>
    </source>
</evidence>
<dbReference type="FunFam" id="3.40.50.200:FF:000005">
    <property type="entry name" value="Proprotein convertase subtilisin/kexin type 7"/>
    <property type="match status" value="1"/>
</dbReference>
<evidence type="ECO:0000256" key="6">
    <source>
        <dbReference type="ARBA" id="ARBA00022801"/>
    </source>
</evidence>
<keyword evidence="19" id="KW-1185">Reference proteome</keyword>
<sequence>MPIDYGSIIKLLIVYGALLQILGEYSKEIPFPKHVDKAENSLIWAVKVKEAGKKEKSVTERNSVNNPIQSGVQEIANQCKLIFIDHVEVMENTYLLGFDFNKLDHFISNSENGSDAFELAHRKLYIKLLHDLYVSHIPDVSFKFISGALSQCLDSHPMVELFSQQNIRRRTKREVDLHFTDPYFKLQWHLINNKNRDMDINVTGVWSRNITGHGVTVAVVDDGVEWTNPDLRDNYNSAGSWDLNSDDPDPTPSASKDSNHHGTRCAGEIAAVPNSHCAVGVAYGAKFSGLKVLDGPMTDSLEAKAFNKNSQINDIYSCSWGPDDDGKTVDGPHVFAKAAMQYGIDFGRRGFGSIYVVASGNGGRFQDNCNYDGYANSIYTVTVGAIDEDGNMPFYAEKCASMLAVTFSSGTSQHRSIVTTDWTQRGGKGCTTAHSGTSAAAPLAAGMLALMLQARPCLTWRDIQYLIILTAQKVDVDHSEWKRNQAGLYHSHKHGFGVMKAWRLVNAAKIWETVPWITSYLYSSDEIHLQIPKGTNQPLTITHTVTKNDISGLNLFVLEHVQLFVTITHPCRGDLEITLVCPSGTNSIVATPRKVDRSDAGFQDWAFSTVRCWGEDPTGVWTILITDHDTSSYGSGFIQSWKLKLHGTWITRQQFDERRRLVLEAMDGRFLNDSYQRPCPKAGPDAAPKQPVSQRTLKFVMLAGIFCLVMALYETFEYAACYRDEKKAQRQRMLEHLQTNPSVRDGDIEDADHPESQRLLSNETETVIPLDTFDVREIALDIGNSTNDGDDSESLQLISH</sequence>
<dbReference type="FunFam" id="2.60.120.260:FF:000026">
    <property type="entry name" value="proprotein convertase subtilisin/kexin type 7"/>
    <property type="match status" value="1"/>
</dbReference>
<accession>A0A8W8KXS8</accession>
<evidence type="ECO:0000256" key="16">
    <source>
        <dbReference type="SAM" id="Phobius"/>
    </source>
</evidence>
<dbReference type="SUPFAM" id="SSF49785">
    <property type="entry name" value="Galactose-binding domain-like"/>
    <property type="match status" value="1"/>
</dbReference>
<dbReference type="InterPro" id="IPR015500">
    <property type="entry name" value="Peptidase_S8_subtilisin-rel"/>
</dbReference>
<evidence type="ECO:0000313" key="19">
    <source>
        <dbReference type="Proteomes" id="UP000005408"/>
    </source>
</evidence>
<evidence type="ECO:0000256" key="3">
    <source>
        <dbReference type="ARBA" id="ARBA00022685"/>
    </source>
</evidence>
<dbReference type="GO" id="GO:0000139">
    <property type="term" value="C:Golgi membrane"/>
    <property type="evidence" value="ECO:0007669"/>
    <property type="project" value="TreeGrafter"/>
</dbReference>
<comment type="subcellular location">
    <subcellularLocation>
        <location evidence="1">Membrane</location>
    </subcellularLocation>
</comment>
<keyword evidence="11" id="KW-0325">Glycoprotein</keyword>
<dbReference type="Proteomes" id="UP000005408">
    <property type="component" value="Unassembled WGS sequence"/>
</dbReference>
<dbReference type="GO" id="GO:0004252">
    <property type="term" value="F:serine-type endopeptidase activity"/>
    <property type="evidence" value="ECO:0007669"/>
    <property type="project" value="UniProtKB-UniRule"/>
</dbReference>
<dbReference type="OrthoDB" id="300641at2759"/>
<dbReference type="PRINTS" id="PR00723">
    <property type="entry name" value="SUBTILISIN"/>
</dbReference>
<dbReference type="PROSITE" id="PS00136">
    <property type="entry name" value="SUBTILASE_ASP"/>
    <property type="match status" value="1"/>
</dbReference>
<evidence type="ECO:0000256" key="1">
    <source>
        <dbReference type="ARBA" id="ARBA00004370"/>
    </source>
</evidence>
<dbReference type="OMA" id="CVEWSEQ"/>
<keyword evidence="4 16" id="KW-0812">Transmembrane</keyword>
<evidence type="ECO:0000256" key="15">
    <source>
        <dbReference type="SAM" id="MobiDB-lite"/>
    </source>
</evidence>
<name>A0A8W8KXS8_MAGGI</name>
<dbReference type="InterPro" id="IPR022398">
    <property type="entry name" value="Peptidase_S8_His-AS"/>
</dbReference>
<keyword evidence="7 13" id="KW-0720">Serine protease</keyword>
<evidence type="ECO:0000313" key="18">
    <source>
        <dbReference type="EnsemblMetazoa" id="G25513.3:cds"/>
    </source>
</evidence>
<evidence type="ECO:0000256" key="5">
    <source>
        <dbReference type="ARBA" id="ARBA00022729"/>
    </source>
</evidence>
<feature type="active site" description="Charge relay system" evidence="12 13">
    <location>
        <position position="438"/>
    </location>
</feature>
<evidence type="ECO:0000256" key="8">
    <source>
        <dbReference type="ARBA" id="ARBA00022989"/>
    </source>
</evidence>
<evidence type="ECO:0000256" key="7">
    <source>
        <dbReference type="ARBA" id="ARBA00022825"/>
    </source>
</evidence>
<dbReference type="Pfam" id="PF01483">
    <property type="entry name" value="P_proprotein"/>
    <property type="match status" value="1"/>
</dbReference>
<evidence type="ECO:0000256" key="11">
    <source>
        <dbReference type="ARBA" id="ARBA00023180"/>
    </source>
</evidence>
<dbReference type="GO" id="GO:0005802">
    <property type="term" value="C:trans-Golgi network"/>
    <property type="evidence" value="ECO:0007669"/>
    <property type="project" value="TreeGrafter"/>
</dbReference>
<dbReference type="InterPro" id="IPR036852">
    <property type="entry name" value="Peptidase_S8/S53_dom_sf"/>
</dbReference>
<feature type="region of interest" description="Disordered" evidence="15">
    <location>
        <begin position="237"/>
        <end position="261"/>
    </location>
</feature>
<keyword evidence="5" id="KW-0732">Signal</keyword>
<keyword evidence="2 13" id="KW-0645">Protease</keyword>
<dbReference type="PROSITE" id="PS51892">
    <property type="entry name" value="SUBTILASE"/>
    <property type="match status" value="1"/>
</dbReference>
<dbReference type="InterPro" id="IPR034182">
    <property type="entry name" value="Kexin/furin"/>
</dbReference>
<evidence type="ECO:0000256" key="14">
    <source>
        <dbReference type="RuleBase" id="RU003355"/>
    </source>
</evidence>
<feature type="domain" description="P/Homo B" evidence="17">
    <location>
        <begin position="513"/>
        <end position="651"/>
    </location>
</feature>
<dbReference type="AlphaFoldDB" id="A0A8W8KXS8"/>
<dbReference type="Gene3D" id="2.60.120.260">
    <property type="entry name" value="Galactose-binding domain-like"/>
    <property type="match status" value="1"/>
</dbReference>
<dbReference type="PROSITE" id="PS00137">
    <property type="entry name" value="SUBTILASE_HIS"/>
    <property type="match status" value="1"/>
</dbReference>
<feature type="region of interest" description="Disordered" evidence="15">
    <location>
        <begin position="736"/>
        <end position="759"/>
    </location>
</feature>
<keyword evidence="9 16" id="KW-0472">Membrane</keyword>
<feature type="active site" description="Charge relay system" evidence="12 13">
    <location>
        <position position="261"/>
    </location>
</feature>
<keyword evidence="8 16" id="KW-1133">Transmembrane helix</keyword>
<evidence type="ECO:0000256" key="4">
    <source>
        <dbReference type="ARBA" id="ARBA00022692"/>
    </source>
</evidence>
<comment type="similarity">
    <text evidence="13 14">Belongs to the peptidase S8 family.</text>
</comment>
<dbReference type="PANTHER" id="PTHR42884">
    <property type="entry name" value="PROPROTEIN CONVERTASE SUBTILISIN/KEXIN-RELATED"/>
    <property type="match status" value="1"/>
</dbReference>
<dbReference type="InterPro" id="IPR002884">
    <property type="entry name" value="P_dom"/>
</dbReference>
<dbReference type="Pfam" id="PF00082">
    <property type="entry name" value="Peptidase_S8"/>
    <property type="match status" value="1"/>
</dbReference>
<dbReference type="InterPro" id="IPR023828">
    <property type="entry name" value="Peptidase_S8_Ser-AS"/>
</dbReference>
<dbReference type="EnsemblMetazoa" id="G25513.3">
    <property type="protein sequence ID" value="G25513.3:cds"/>
    <property type="gene ID" value="G25513"/>
</dbReference>
<keyword evidence="3" id="KW-0165">Cleavage on pair of basic residues</keyword>
<dbReference type="EnsemblMetazoa" id="G25513.4">
    <property type="protein sequence ID" value="G25513.4:cds"/>
    <property type="gene ID" value="G25513"/>
</dbReference>
<dbReference type="PROSITE" id="PS00138">
    <property type="entry name" value="SUBTILASE_SER"/>
    <property type="match status" value="1"/>
</dbReference>
<dbReference type="InterPro" id="IPR008979">
    <property type="entry name" value="Galactose-bd-like_sf"/>
</dbReference>
<dbReference type="SUPFAM" id="SSF52743">
    <property type="entry name" value="Subtilisin-like"/>
    <property type="match status" value="1"/>
</dbReference>
<dbReference type="Gene3D" id="3.40.50.200">
    <property type="entry name" value="Peptidase S8/S53 domain"/>
    <property type="match status" value="1"/>
</dbReference>
<evidence type="ECO:0000256" key="2">
    <source>
        <dbReference type="ARBA" id="ARBA00022670"/>
    </source>
</evidence>